<keyword evidence="3" id="KW-1185">Reference proteome</keyword>
<evidence type="ECO:0000313" key="2">
    <source>
        <dbReference type="EMBL" id="AEE47557.1"/>
    </source>
</evidence>
<protein>
    <submittedName>
        <fullName evidence="2">Extracellular repeat protein, HAF family</fullName>
    </submittedName>
</protein>
<dbReference type="STRING" id="590998.Celf_3445"/>
<reference evidence="2 3" key="1">
    <citation type="submission" date="2011-04" db="EMBL/GenBank/DDBJ databases">
        <title>Complete sequence of Cellulomonas fimi ATCC 484.</title>
        <authorList>
            <consortium name="US DOE Joint Genome Institute"/>
            <person name="Lucas S."/>
            <person name="Han J."/>
            <person name="Lapidus A."/>
            <person name="Cheng J.-F."/>
            <person name="Goodwin L."/>
            <person name="Pitluck S."/>
            <person name="Peters L."/>
            <person name="Chertkov O."/>
            <person name="Detter J.C."/>
            <person name="Han C."/>
            <person name="Tapia R."/>
            <person name="Land M."/>
            <person name="Hauser L."/>
            <person name="Kyrpides N."/>
            <person name="Ivanova N."/>
            <person name="Ovchinnikova G."/>
            <person name="Pagani I."/>
            <person name="Mead D."/>
            <person name="Brumm P."/>
            <person name="Woyke T."/>
        </authorList>
    </citation>
    <scope>NUCLEOTIDE SEQUENCE [LARGE SCALE GENOMIC DNA]</scope>
    <source>
        <strain evidence="3">ATCC 484 / DSM 20113 / JCM 1341 / NBRC 15513 / NCIMB 8980 / NCTC 7547</strain>
    </source>
</reference>
<dbReference type="eggNOG" id="COG5563">
    <property type="taxonomic scope" value="Bacteria"/>
</dbReference>
<sequence length="392" mass="40778">MTRRLLTCMTLTALAVVTAAGVSAPATAAPGPVVASTPGGDDVRHGPRTVPQAVDLGTLGGAQTVPYAVDAHGRVVGTSQTADGRWHAFSWWRGRMTDLTPGAANGAAVDVDERGGIVVRVTATAGGPETSRLLDGRRTAELGEVRAELVNAHGQVAGLVRGADGTNPFVWTSGTRVDLGPVPGFEGTSSRLVDLDDHGRVLGIGLGPESFEVGYVWDGAFTPVGDPSAFGGNGVVDLSDSGFVLGNAYEGGPLLWRDGAQRWLGLPPGFTDADPVAVDEHGHAVANLRTDDGRWRAHLWDGDRWVALGPDDVTTRATDLDRHRVVGVVERAADPARTTAFLLQGDRFTELGAGTSGSVAAQALAGRYVLGTVTDADGLVRAVLWTTRGMHH</sequence>
<feature type="signal peptide" evidence="1">
    <location>
        <begin position="1"/>
        <end position="28"/>
    </location>
</feature>
<dbReference type="HOGENOM" id="CLU_703369_0_0_11"/>
<dbReference type="KEGG" id="cfi:Celf_3445"/>
<name>F4H2D7_CELFA</name>
<dbReference type="InterPro" id="IPR014262">
    <property type="entry name" value="HAF_rpt"/>
</dbReference>
<dbReference type="RefSeq" id="WP_013772581.1">
    <property type="nucleotide sequence ID" value="NC_015514.1"/>
</dbReference>
<dbReference type="Proteomes" id="UP000008460">
    <property type="component" value="Chromosome"/>
</dbReference>
<dbReference type="NCBIfam" id="TIGR02913">
    <property type="entry name" value="HAF_rpt"/>
    <property type="match status" value="1"/>
</dbReference>
<feature type="chain" id="PRO_5003308966" evidence="1">
    <location>
        <begin position="29"/>
        <end position="392"/>
    </location>
</feature>
<evidence type="ECO:0000313" key="3">
    <source>
        <dbReference type="Proteomes" id="UP000008460"/>
    </source>
</evidence>
<keyword evidence="1" id="KW-0732">Signal</keyword>
<proteinExistence type="predicted"/>
<accession>F4H2D7</accession>
<organism evidence="2 3">
    <name type="scientific">Cellulomonas fimi (strain ATCC 484 / DSM 20113 / JCM 1341 / CCUG 24087 / LMG 16345 / NBRC 15513 / NCIMB 8980 / NCTC 7547 / NRS-133)</name>
    <dbReference type="NCBI Taxonomy" id="590998"/>
    <lineage>
        <taxon>Bacteria</taxon>
        <taxon>Bacillati</taxon>
        <taxon>Actinomycetota</taxon>
        <taxon>Actinomycetes</taxon>
        <taxon>Micrococcales</taxon>
        <taxon>Cellulomonadaceae</taxon>
        <taxon>Cellulomonas</taxon>
    </lineage>
</organism>
<evidence type="ECO:0000256" key="1">
    <source>
        <dbReference type="SAM" id="SignalP"/>
    </source>
</evidence>
<dbReference type="EMBL" id="CP002666">
    <property type="protein sequence ID" value="AEE47557.1"/>
    <property type="molecule type" value="Genomic_DNA"/>
</dbReference>
<dbReference type="AlphaFoldDB" id="F4H2D7"/>
<gene>
    <name evidence="2" type="ordered locus">Celf_3445</name>
</gene>